<dbReference type="OrthoDB" id="8775251at2"/>
<dbReference type="Pfam" id="PF08786">
    <property type="entry name" value="DcrB"/>
    <property type="match status" value="1"/>
</dbReference>
<dbReference type="EMBL" id="MLHJ01000073">
    <property type="protein sequence ID" value="OOF41946.1"/>
    <property type="molecule type" value="Genomic_DNA"/>
</dbReference>
<dbReference type="Gene3D" id="3.40.1000.10">
    <property type="entry name" value="Mog1/PsbP, alpha/beta/alpha sandwich"/>
    <property type="match status" value="1"/>
</dbReference>
<keyword evidence="2" id="KW-1185">Reference proteome</keyword>
<protein>
    <recommendedName>
        <fullName evidence="3">DUF1795 domain-containing protein</fullName>
    </recommendedName>
</protein>
<evidence type="ECO:0000313" key="2">
    <source>
        <dbReference type="Proteomes" id="UP000189433"/>
    </source>
</evidence>
<dbReference type="InterPro" id="IPR014894">
    <property type="entry name" value="DcrB/EagT6"/>
</dbReference>
<evidence type="ECO:0000313" key="1">
    <source>
        <dbReference type="EMBL" id="OOF41946.1"/>
    </source>
</evidence>
<dbReference type="STRING" id="1908260.BKK50_08050"/>
<name>A0A1V3IKL0_9PAST</name>
<organism evidence="1 2">
    <name type="scientific">Rodentibacter rarus</name>
    <dbReference type="NCBI Taxonomy" id="1908260"/>
    <lineage>
        <taxon>Bacteria</taxon>
        <taxon>Pseudomonadati</taxon>
        <taxon>Pseudomonadota</taxon>
        <taxon>Gammaproteobacteria</taxon>
        <taxon>Pasteurellales</taxon>
        <taxon>Pasteurellaceae</taxon>
        <taxon>Rodentibacter</taxon>
    </lineage>
</organism>
<gene>
    <name evidence="1" type="ORF">BKK50_08050</name>
</gene>
<dbReference type="InterPro" id="IPR016123">
    <property type="entry name" value="Mog1/PsbP_a/b/a-sand"/>
</dbReference>
<reference evidence="1 2" key="1">
    <citation type="submission" date="2016-10" db="EMBL/GenBank/DDBJ databases">
        <title>Rodentibacter gen. nov. and new species.</title>
        <authorList>
            <person name="Christensen H."/>
        </authorList>
    </citation>
    <scope>NUCLEOTIDE SEQUENCE [LARGE SCALE GENOMIC DNA]</scope>
    <source>
        <strain evidence="1 2">CCUG17206</strain>
    </source>
</reference>
<comment type="caution">
    <text evidence="1">The sequence shown here is derived from an EMBL/GenBank/DDBJ whole genome shotgun (WGS) entry which is preliminary data.</text>
</comment>
<dbReference type="RefSeq" id="WP_077417100.1">
    <property type="nucleotide sequence ID" value="NZ_MLHI01000017.1"/>
</dbReference>
<dbReference type="SUPFAM" id="SSF55724">
    <property type="entry name" value="Mog1p/PsbP-like"/>
    <property type="match status" value="1"/>
</dbReference>
<evidence type="ECO:0008006" key="3">
    <source>
        <dbReference type="Google" id="ProtNLM"/>
    </source>
</evidence>
<accession>A0A1V3IKL0</accession>
<dbReference type="Proteomes" id="UP000189433">
    <property type="component" value="Unassembled WGS sequence"/>
</dbReference>
<proteinExistence type="predicted"/>
<dbReference type="AlphaFoldDB" id="A0A1V3IKL0"/>
<sequence>MNSNTYRLNEGLINIPVNWQDQSMNVFTLPDDSGINLVINRATIPTGITEEEYLAQVISQFRTTLKAYRELTIEDITLSEHPAKLLEYQWETPEGVMYQLTVLQVYQQRLMTFTYTSTMVFTPSQRQALLEIIYSFSLT</sequence>